<keyword evidence="3" id="KW-1003">Cell membrane</keyword>
<dbReference type="GO" id="GO:0005886">
    <property type="term" value="C:plasma membrane"/>
    <property type="evidence" value="ECO:0007669"/>
    <property type="project" value="UniProtKB-SubCell"/>
</dbReference>
<keyword evidence="2 7" id="KW-0813">Transport</keyword>
<feature type="transmembrane region" description="Helical" evidence="7">
    <location>
        <begin position="87"/>
        <end position="107"/>
    </location>
</feature>
<dbReference type="InterPro" id="IPR035906">
    <property type="entry name" value="MetI-like_sf"/>
</dbReference>
<evidence type="ECO:0000256" key="3">
    <source>
        <dbReference type="ARBA" id="ARBA00022475"/>
    </source>
</evidence>
<keyword evidence="10" id="KW-1185">Reference proteome</keyword>
<dbReference type="AlphaFoldDB" id="A0A4D7BG35"/>
<evidence type="ECO:0000256" key="4">
    <source>
        <dbReference type="ARBA" id="ARBA00022692"/>
    </source>
</evidence>
<dbReference type="KEGG" id="pstg:E8M01_22625"/>
<reference evidence="9 10" key="1">
    <citation type="submission" date="2019-04" db="EMBL/GenBank/DDBJ databases">
        <title>Phreatobacter aquaticus sp. nov.</title>
        <authorList>
            <person name="Choi A."/>
        </authorList>
    </citation>
    <scope>NUCLEOTIDE SEQUENCE [LARGE SCALE GENOMIC DNA]</scope>
    <source>
        <strain evidence="9 10">KCTC 52518</strain>
    </source>
</reference>
<dbReference type="Pfam" id="PF00528">
    <property type="entry name" value="BPD_transp_1"/>
    <property type="match status" value="1"/>
</dbReference>
<keyword evidence="6 7" id="KW-0472">Membrane</keyword>
<dbReference type="Proteomes" id="UP000298781">
    <property type="component" value="Chromosome"/>
</dbReference>
<feature type="transmembrane region" description="Helical" evidence="7">
    <location>
        <begin position="32"/>
        <end position="52"/>
    </location>
</feature>
<dbReference type="PANTHER" id="PTHR30151:SF20">
    <property type="entry name" value="ABC TRANSPORTER PERMEASE PROTEIN HI_0355-RELATED"/>
    <property type="match status" value="1"/>
</dbReference>
<evidence type="ECO:0000256" key="5">
    <source>
        <dbReference type="ARBA" id="ARBA00022989"/>
    </source>
</evidence>
<feature type="transmembrane region" description="Helical" evidence="7">
    <location>
        <begin position="240"/>
        <end position="263"/>
    </location>
</feature>
<feature type="transmembrane region" description="Helical" evidence="7">
    <location>
        <begin position="198"/>
        <end position="220"/>
    </location>
</feature>
<feature type="transmembrane region" description="Helical" evidence="7">
    <location>
        <begin position="146"/>
        <end position="165"/>
    </location>
</feature>
<name>A0A4D7BG35_9HYPH</name>
<sequence length="276" mass="29961">MTSVDLAIDPGLAAAEEAHRISRRRLQWRRRLLPAAGILFALALWAGIVWLFKVPVFVAPSPQLVAYTLWTKIDILLENLLPTAIEALAGFTLGNLAAILIATVFVHKKALEEAFFPVVVVVNTIPVVAKAPILVLLLGNGMEPKIAIAALICFFPTLVNMVRGLESVNPQAMELMRVLSASNREVFFKLRLRNSLPFLFSALKIAASTSVIGAIVGEWIGSTTGIGALIIQSTYNFDSAMLYATVLVGSAFSVLFFVTIVAVEQLVVRWQPANAH</sequence>
<evidence type="ECO:0000313" key="10">
    <source>
        <dbReference type="Proteomes" id="UP000298781"/>
    </source>
</evidence>
<evidence type="ECO:0000256" key="2">
    <source>
        <dbReference type="ARBA" id="ARBA00022448"/>
    </source>
</evidence>
<comment type="subcellular location">
    <subcellularLocation>
        <location evidence="1 7">Cell membrane</location>
        <topology evidence="1 7">Multi-pass membrane protein</topology>
    </subcellularLocation>
</comment>
<evidence type="ECO:0000256" key="6">
    <source>
        <dbReference type="ARBA" id="ARBA00023136"/>
    </source>
</evidence>
<organism evidence="9 10">
    <name type="scientific">Phreatobacter stygius</name>
    <dbReference type="NCBI Taxonomy" id="1940610"/>
    <lineage>
        <taxon>Bacteria</taxon>
        <taxon>Pseudomonadati</taxon>
        <taxon>Pseudomonadota</taxon>
        <taxon>Alphaproteobacteria</taxon>
        <taxon>Hyphomicrobiales</taxon>
        <taxon>Phreatobacteraceae</taxon>
        <taxon>Phreatobacter</taxon>
    </lineage>
</organism>
<keyword evidence="4 7" id="KW-0812">Transmembrane</keyword>
<feature type="domain" description="ABC transmembrane type-1" evidence="8">
    <location>
        <begin position="76"/>
        <end position="267"/>
    </location>
</feature>
<dbReference type="OrthoDB" id="9786495at2"/>
<keyword evidence="5 7" id="KW-1133">Transmembrane helix</keyword>
<evidence type="ECO:0000313" key="9">
    <source>
        <dbReference type="EMBL" id="QCI66787.1"/>
    </source>
</evidence>
<gene>
    <name evidence="9" type="ORF">E8M01_22625</name>
</gene>
<feature type="transmembrane region" description="Helical" evidence="7">
    <location>
        <begin position="114"/>
        <end position="140"/>
    </location>
</feature>
<dbReference type="PROSITE" id="PS50928">
    <property type="entry name" value="ABC_TM1"/>
    <property type="match status" value="1"/>
</dbReference>
<dbReference type="PANTHER" id="PTHR30151">
    <property type="entry name" value="ALKANE SULFONATE ABC TRANSPORTER-RELATED, MEMBRANE SUBUNIT"/>
    <property type="match status" value="1"/>
</dbReference>
<evidence type="ECO:0000256" key="7">
    <source>
        <dbReference type="RuleBase" id="RU363032"/>
    </source>
</evidence>
<dbReference type="EMBL" id="CP039690">
    <property type="protein sequence ID" value="QCI66787.1"/>
    <property type="molecule type" value="Genomic_DNA"/>
</dbReference>
<evidence type="ECO:0000259" key="8">
    <source>
        <dbReference type="PROSITE" id="PS50928"/>
    </source>
</evidence>
<dbReference type="RefSeq" id="WP_136962226.1">
    <property type="nucleotide sequence ID" value="NZ_CP039690.1"/>
</dbReference>
<protein>
    <submittedName>
        <fullName evidence="9">ABC transporter permease</fullName>
    </submittedName>
</protein>
<evidence type="ECO:0000256" key="1">
    <source>
        <dbReference type="ARBA" id="ARBA00004651"/>
    </source>
</evidence>
<dbReference type="Gene3D" id="1.10.3720.10">
    <property type="entry name" value="MetI-like"/>
    <property type="match status" value="1"/>
</dbReference>
<accession>A0A4D7BG35</accession>
<proteinExistence type="inferred from homology"/>
<comment type="similarity">
    <text evidence="7">Belongs to the binding-protein-dependent transport system permease family.</text>
</comment>
<dbReference type="GO" id="GO:0055085">
    <property type="term" value="P:transmembrane transport"/>
    <property type="evidence" value="ECO:0007669"/>
    <property type="project" value="InterPro"/>
</dbReference>
<dbReference type="InterPro" id="IPR000515">
    <property type="entry name" value="MetI-like"/>
</dbReference>
<dbReference type="SUPFAM" id="SSF161098">
    <property type="entry name" value="MetI-like"/>
    <property type="match status" value="1"/>
</dbReference>